<dbReference type="Proteomes" id="UP000262939">
    <property type="component" value="Unassembled WGS sequence"/>
</dbReference>
<keyword evidence="3" id="KW-1185">Reference proteome</keyword>
<dbReference type="InterPro" id="IPR020138">
    <property type="entry name" value="Uncharacterised_YqzF"/>
</dbReference>
<evidence type="ECO:0000256" key="1">
    <source>
        <dbReference type="SAM" id="Phobius"/>
    </source>
</evidence>
<keyword evidence="1" id="KW-1133">Transmembrane helix</keyword>
<sequence>MKRLLAFLILFIPGALAAYGIKIMRDMLFGISQFPYPALWVQFLAGLVLCVGGIGFIAGFVLHRDRKKNKVQNRFK</sequence>
<accession>A0A372LH59</accession>
<comment type="caution">
    <text evidence="2">The sequence shown here is derived from an EMBL/GenBank/DDBJ whole genome shotgun (WGS) entry which is preliminary data.</text>
</comment>
<dbReference type="OrthoDB" id="2989757at2"/>
<dbReference type="EMBL" id="QVTD01000003">
    <property type="protein sequence ID" value="RFU65643.1"/>
    <property type="molecule type" value="Genomic_DNA"/>
</dbReference>
<protein>
    <submittedName>
        <fullName evidence="2">DUF2627 domain-containing protein</fullName>
    </submittedName>
</protein>
<reference evidence="2 3" key="1">
    <citation type="submission" date="2018-08" db="EMBL/GenBank/DDBJ databases">
        <title>Bacillus chawlae sp. nov., Bacillus glennii sp. nov., and Bacillus saganii sp. nov. Isolated from the Vehicle Assembly Building at Kennedy Space Center where the Viking Spacecraft were Assembled.</title>
        <authorList>
            <person name="Seuylemezian A."/>
            <person name="Vaishampayan P."/>
        </authorList>
    </citation>
    <scope>NUCLEOTIDE SEQUENCE [LARGE SCALE GENOMIC DNA]</scope>
    <source>
        <strain evidence="2 3">V44-8</strain>
    </source>
</reference>
<dbReference type="RefSeq" id="WP_117321816.1">
    <property type="nucleotide sequence ID" value="NZ_QVTD01000003.1"/>
</dbReference>
<proteinExistence type="predicted"/>
<evidence type="ECO:0000313" key="2">
    <source>
        <dbReference type="EMBL" id="RFU65643.1"/>
    </source>
</evidence>
<feature type="transmembrane region" description="Helical" evidence="1">
    <location>
        <begin position="41"/>
        <end position="62"/>
    </location>
</feature>
<evidence type="ECO:0000313" key="3">
    <source>
        <dbReference type="Proteomes" id="UP000262939"/>
    </source>
</evidence>
<keyword evidence="1" id="KW-0812">Transmembrane</keyword>
<keyword evidence="1" id="KW-0472">Membrane</keyword>
<name>A0A372LH59_9BACI</name>
<dbReference type="Pfam" id="PF11118">
    <property type="entry name" value="DUF2627"/>
    <property type="match status" value="1"/>
</dbReference>
<dbReference type="AlphaFoldDB" id="A0A372LH59"/>
<gene>
    <name evidence="2" type="ORF">D0466_07150</name>
</gene>
<organism evidence="2 3">
    <name type="scientific">Peribacillus glennii</name>
    <dbReference type="NCBI Taxonomy" id="2303991"/>
    <lineage>
        <taxon>Bacteria</taxon>
        <taxon>Bacillati</taxon>
        <taxon>Bacillota</taxon>
        <taxon>Bacilli</taxon>
        <taxon>Bacillales</taxon>
        <taxon>Bacillaceae</taxon>
        <taxon>Peribacillus</taxon>
    </lineage>
</organism>